<keyword evidence="2" id="KW-1185">Reference proteome</keyword>
<accession>A0A1W6ZIC1</accession>
<evidence type="ECO:0000313" key="2">
    <source>
        <dbReference type="Proteomes" id="UP000194161"/>
    </source>
</evidence>
<protein>
    <recommendedName>
        <fullName evidence="3">ABC transporter substrate-binding protein</fullName>
    </recommendedName>
</protein>
<proteinExistence type="predicted"/>
<organism evidence="1 2">
    <name type="scientific">Bordetella genomosp. 13</name>
    <dbReference type="NCBI Taxonomy" id="463040"/>
    <lineage>
        <taxon>Bacteria</taxon>
        <taxon>Pseudomonadati</taxon>
        <taxon>Pseudomonadota</taxon>
        <taxon>Betaproteobacteria</taxon>
        <taxon>Burkholderiales</taxon>
        <taxon>Alcaligenaceae</taxon>
        <taxon>Bordetella</taxon>
    </lineage>
</organism>
<dbReference type="InterPro" id="IPR006059">
    <property type="entry name" value="SBP"/>
</dbReference>
<gene>
    <name evidence="1" type="ORF">CAL15_23050</name>
</gene>
<dbReference type="OrthoDB" id="9811622at2"/>
<evidence type="ECO:0008006" key="3">
    <source>
        <dbReference type="Google" id="ProtNLM"/>
    </source>
</evidence>
<dbReference type="Gene3D" id="3.40.190.10">
    <property type="entry name" value="Periplasmic binding protein-like II"/>
    <property type="match status" value="2"/>
</dbReference>
<dbReference type="KEGG" id="bgm:CAL15_23050"/>
<dbReference type="RefSeq" id="WP_086080643.1">
    <property type="nucleotide sequence ID" value="NZ_CP021111.1"/>
</dbReference>
<reference evidence="1 2" key="1">
    <citation type="submission" date="2017-05" db="EMBL/GenBank/DDBJ databases">
        <title>Complete and WGS of Bordetella genogroups.</title>
        <authorList>
            <person name="Spilker T."/>
            <person name="LiPuma J."/>
        </authorList>
    </citation>
    <scope>NUCLEOTIDE SEQUENCE [LARGE SCALE GENOMIC DNA]</scope>
    <source>
        <strain evidence="1 2">AU7206</strain>
    </source>
</reference>
<dbReference type="SUPFAM" id="SSF53850">
    <property type="entry name" value="Periplasmic binding protein-like II"/>
    <property type="match status" value="1"/>
</dbReference>
<dbReference type="Pfam" id="PF13416">
    <property type="entry name" value="SBP_bac_8"/>
    <property type="match status" value="1"/>
</dbReference>
<name>A0A1W6ZIC1_9BORD</name>
<sequence length="383" mass="41369">MNAGRNRPYRGLTWDHPRGYRALQAAAELMPLIEWDTHPLEGFESTPIASLCARYDLVVLDHPHLGEALAHDCLQPLDELFPAQDLARIAAASIGRSYDSYTMAGRQWALPLDAATQVMATRPDLLDEPVPRDWEAVRALSARTRKVALSLAGPHAALSFLSIAAALDPSADLRDGDRWHDLAVAIEACAMLTELAASSPASVRACNPIALLAHMTRHDDVALCPLVYGYVNYAHPSLDRPLSFHDAPAAAAGTPGSILGGTGIAISRRCQAGSELRAHLLWLLGESAQTGFIPEHEGQPSHRASWRSPPPGMPSPEFYTQTVRTLEAASIRPRHDGYIAFQDRASALLRDGLASGTPAEELARSLAALYEQSHASHHGNARP</sequence>
<dbReference type="STRING" id="463040.CAL15_23050"/>
<dbReference type="EMBL" id="CP021111">
    <property type="protein sequence ID" value="ARP96995.1"/>
    <property type="molecule type" value="Genomic_DNA"/>
</dbReference>
<dbReference type="Proteomes" id="UP000194161">
    <property type="component" value="Chromosome"/>
</dbReference>
<dbReference type="AlphaFoldDB" id="A0A1W6ZIC1"/>
<evidence type="ECO:0000313" key="1">
    <source>
        <dbReference type="EMBL" id="ARP96995.1"/>
    </source>
</evidence>